<evidence type="ECO:0000256" key="3">
    <source>
        <dbReference type="ARBA" id="ARBA00022801"/>
    </source>
</evidence>
<evidence type="ECO:0000256" key="1">
    <source>
        <dbReference type="ARBA" id="ARBA00008455"/>
    </source>
</evidence>
<evidence type="ECO:0000256" key="2">
    <source>
        <dbReference type="ARBA" id="ARBA00022670"/>
    </source>
</evidence>
<accession>A0AAW1UX91</accession>
<comment type="caution">
    <text evidence="8">The sequence shown here is derived from an EMBL/GenBank/DDBJ whole genome shotgun (WGS) entry which is preliminary data.</text>
</comment>
<reference evidence="8 9" key="1">
    <citation type="submission" date="2023-03" db="EMBL/GenBank/DDBJ databases">
        <title>Genome insight into feeding habits of ladybird beetles.</title>
        <authorList>
            <person name="Li H.-S."/>
            <person name="Huang Y.-H."/>
            <person name="Pang H."/>
        </authorList>
    </citation>
    <scope>NUCLEOTIDE SEQUENCE [LARGE SCALE GENOMIC DNA]</scope>
    <source>
        <strain evidence="8">SYSU_2023b</strain>
        <tissue evidence="8">Whole body</tissue>
    </source>
</reference>
<dbReference type="InterPro" id="IPR039417">
    <property type="entry name" value="Peptidase_C1A_papain-like"/>
</dbReference>
<gene>
    <name evidence="8" type="ORF">WA026_007426</name>
</gene>
<keyword evidence="2" id="KW-0645">Protease</keyword>
<keyword evidence="5" id="KW-0732">Signal</keyword>
<dbReference type="InterPro" id="IPR038765">
    <property type="entry name" value="Papain-like_cys_pep_sf"/>
</dbReference>
<dbReference type="Gene3D" id="3.90.70.10">
    <property type="entry name" value="Cysteine proteinases"/>
    <property type="match status" value="1"/>
</dbReference>
<dbReference type="Pfam" id="PF08246">
    <property type="entry name" value="Inhibitor_I29"/>
    <property type="match status" value="1"/>
</dbReference>
<evidence type="ECO:0000313" key="9">
    <source>
        <dbReference type="Proteomes" id="UP001431783"/>
    </source>
</evidence>
<dbReference type="CDD" id="cd02248">
    <property type="entry name" value="Peptidase_C1A"/>
    <property type="match status" value="1"/>
</dbReference>
<feature type="signal peptide" evidence="5">
    <location>
        <begin position="1"/>
        <end position="19"/>
    </location>
</feature>
<dbReference type="EMBL" id="JARQZJ010000093">
    <property type="protein sequence ID" value="KAK9884585.1"/>
    <property type="molecule type" value="Genomic_DNA"/>
</dbReference>
<organism evidence="8 9">
    <name type="scientific">Henosepilachna vigintioctopunctata</name>
    <dbReference type="NCBI Taxonomy" id="420089"/>
    <lineage>
        <taxon>Eukaryota</taxon>
        <taxon>Metazoa</taxon>
        <taxon>Ecdysozoa</taxon>
        <taxon>Arthropoda</taxon>
        <taxon>Hexapoda</taxon>
        <taxon>Insecta</taxon>
        <taxon>Pterygota</taxon>
        <taxon>Neoptera</taxon>
        <taxon>Endopterygota</taxon>
        <taxon>Coleoptera</taxon>
        <taxon>Polyphaga</taxon>
        <taxon>Cucujiformia</taxon>
        <taxon>Coccinelloidea</taxon>
        <taxon>Coccinellidae</taxon>
        <taxon>Epilachninae</taxon>
        <taxon>Epilachnini</taxon>
        <taxon>Henosepilachna</taxon>
    </lineage>
</organism>
<dbReference type="Proteomes" id="UP001431783">
    <property type="component" value="Unassembled WGS sequence"/>
</dbReference>
<dbReference type="InterPro" id="IPR025660">
    <property type="entry name" value="Pept_his_AS"/>
</dbReference>
<dbReference type="Pfam" id="PF00112">
    <property type="entry name" value="Peptidase_C1"/>
    <property type="match status" value="1"/>
</dbReference>
<dbReference type="PROSITE" id="PS00639">
    <property type="entry name" value="THIOL_PROTEASE_HIS"/>
    <property type="match status" value="1"/>
</dbReference>
<dbReference type="PANTHER" id="PTHR12411">
    <property type="entry name" value="CYSTEINE PROTEASE FAMILY C1-RELATED"/>
    <property type="match status" value="1"/>
</dbReference>
<protein>
    <recommendedName>
        <fullName evidence="10">Cathepsin L</fullName>
    </recommendedName>
</protein>
<feature type="domain" description="Cathepsin propeptide inhibitor" evidence="7">
    <location>
        <begin position="108"/>
        <end position="167"/>
    </location>
</feature>
<dbReference type="GO" id="GO:0008234">
    <property type="term" value="F:cysteine-type peptidase activity"/>
    <property type="evidence" value="ECO:0007669"/>
    <property type="project" value="UniProtKB-KW"/>
</dbReference>
<evidence type="ECO:0000256" key="4">
    <source>
        <dbReference type="ARBA" id="ARBA00022807"/>
    </source>
</evidence>
<evidence type="ECO:0000256" key="5">
    <source>
        <dbReference type="SAM" id="SignalP"/>
    </source>
</evidence>
<name>A0AAW1UX91_9CUCU</name>
<evidence type="ECO:0000259" key="6">
    <source>
        <dbReference type="SMART" id="SM00645"/>
    </source>
</evidence>
<dbReference type="GO" id="GO:0006508">
    <property type="term" value="P:proteolysis"/>
    <property type="evidence" value="ECO:0007669"/>
    <property type="project" value="UniProtKB-KW"/>
</dbReference>
<keyword evidence="3" id="KW-0378">Hydrolase</keyword>
<feature type="chain" id="PRO_5043654472" description="Cathepsin L" evidence="5">
    <location>
        <begin position="20"/>
        <end position="418"/>
    </location>
</feature>
<evidence type="ECO:0000259" key="7">
    <source>
        <dbReference type="SMART" id="SM00848"/>
    </source>
</evidence>
<sequence>MNSLLLYITITALVAVTSAQIPLLGVKSRGFEPFKILTQSKPIIRGNIALTPINQQISGDIHLGPANAIKTVVKTTKTVNFGTPVIVDTFTTEIRTPPTLEQIIEQDWSNFKTIYNKKYTPAEESFRKEIFIENRQAIIDFNTKFSSGEVTFAQQLNAYSDMLPHEFNQRYNGFNRSALSHRVKLPTPTTFIPSANTIVPERMDWRDEGAVTGVKTQGDCMGCYAFASAGALESHTFRKTGKLIDLSPQQIIDCSKNYGNEGCKGGLMSDSYEYVKNQPGLDSWDAYPYEAQDGQCRFKPEAVEAICTGYVELPAGDEKALETAVATVGPVSVAIDASQRAFQFYREGVYFDPTCKNKQEDMNHGVLIVGFGVEPDGKKYWIVKNSYGPQWGNGGYVKMAKDAGNHCGIANSATYPLV</sequence>
<comment type="similarity">
    <text evidence="1">Belongs to the peptidase C1 family.</text>
</comment>
<evidence type="ECO:0008006" key="10">
    <source>
        <dbReference type="Google" id="ProtNLM"/>
    </source>
</evidence>
<dbReference type="SMART" id="SM00645">
    <property type="entry name" value="Pept_C1"/>
    <property type="match status" value="1"/>
</dbReference>
<dbReference type="SUPFAM" id="SSF54001">
    <property type="entry name" value="Cysteine proteinases"/>
    <property type="match status" value="1"/>
</dbReference>
<feature type="domain" description="Peptidase C1A papain C-terminal" evidence="6">
    <location>
        <begin position="199"/>
        <end position="417"/>
    </location>
</feature>
<dbReference type="InterPro" id="IPR013128">
    <property type="entry name" value="Peptidase_C1A"/>
</dbReference>
<keyword evidence="9" id="KW-1185">Reference proteome</keyword>
<keyword evidence="4" id="KW-0788">Thiol protease</keyword>
<dbReference type="InterPro" id="IPR013201">
    <property type="entry name" value="Prot_inhib_I29"/>
</dbReference>
<dbReference type="SMART" id="SM00848">
    <property type="entry name" value="Inhibitor_I29"/>
    <property type="match status" value="1"/>
</dbReference>
<evidence type="ECO:0000313" key="8">
    <source>
        <dbReference type="EMBL" id="KAK9884585.1"/>
    </source>
</evidence>
<dbReference type="InterPro" id="IPR000668">
    <property type="entry name" value="Peptidase_C1A_C"/>
</dbReference>
<dbReference type="AlphaFoldDB" id="A0AAW1UX91"/>
<dbReference type="PRINTS" id="PR00705">
    <property type="entry name" value="PAPAIN"/>
</dbReference>
<dbReference type="FunFam" id="3.90.70.10:FF:000006">
    <property type="entry name" value="Cathepsin S"/>
    <property type="match status" value="1"/>
</dbReference>
<proteinExistence type="inferred from homology"/>